<dbReference type="InterPro" id="IPR009081">
    <property type="entry name" value="PP-bd_ACP"/>
</dbReference>
<comment type="caution">
    <text evidence="5">The sequence shown here is derived from an EMBL/GenBank/DDBJ whole genome shotgun (WGS) entry which is preliminary data.</text>
</comment>
<dbReference type="InterPro" id="IPR029058">
    <property type="entry name" value="AB_hydrolase_fold"/>
</dbReference>
<proteinExistence type="predicted"/>
<dbReference type="PROSITE" id="PS00012">
    <property type="entry name" value="PHOSPHOPANTETHEINE"/>
    <property type="match status" value="1"/>
</dbReference>
<name>A0A2T0RVT3_9RHOB</name>
<dbReference type="AlphaFoldDB" id="A0A2T0RVT3"/>
<evidence type="ECO:0000313" key="6">
    <source>
        <dbReference type="Proteomes" id="UP000239480"/>
    </source>
</evidence>
<dbReference type="Pfam" id="PF00668">
    <property type="entry name" value="Condensation"/>
    <property type="match status" value="1"/>
</dbReference>
<dbReference type="GO" id="GO:0043041">
    <property type="term" value="P:amino acid activation for nonribosomal peptide biosynthetic process"/>
    <property type="evidence" value="ECO:0007669"/>
    <property type="project" value="TreeGrafter"/>
</dbReference>
<dbReference type="Gene3D" id="1.10.1200.10">
    <property type="entry name" value="ACP-like"/>
    <property type="match status" value="1"/>
</dbReference>
<dbReference type="Gene3D" id="3.30.559.30">
    <property type="entry name" value="Nonribosomal peptide synthetase, condensation domain"/>
    <property type="match status" value="1"/>
</dbReference>
<dbReference type="OrthoDB" id="9778690at2"/>
<dbReference type="Pfam" id="PF00550">
    <property type="entry name" value="PP-binding"/>
    <property type="match status" value="1"/>
</dbReference>
<dbReference type="Gene3D" id="3.40.50.1820">
    <property type="entry name" value="alpha/beta hydrolase"/>
    <property type="match status" value="1"/>
</dbReference>
<dbReference type="Gene3D" id="3.30.300.30">
    <property type="match status" value="1"/>
</dbReference>
<dbReference type="InterPro" id="IPR001242">
    <property type="entry name" value="Condensation_dom"/>
</dbReference>
<organism evidence="5 6">
    <name type="scientific">Aliiruegeria haliotis</name>
    <dbReference type="NCBI Taxonomy" id="1280846"/>
    <lineage>
        <taxon>Bacteria</taxon>
        <taxon>Pseudomonadati</taxon>
        <taxon>Pseudomonadota</taxon>
        <taxon>Alphaproteobacteria</taxon>
        <taxon>Rhodobacterales</taxon>
        <taxon>Roseobacteraceae</taxon>
        <taxon>Aliiruegeria</taxon>
    </lineage>
</organism>
<dbReference type="PANTHER" id="PTHR45527">
    <property type="entry name" value="NONRIBOSOMAL PEPTIDE SYNTHETASE"/>
    <property type="match status" value="1"/>
</dbReference>
<dbReference type="GO" id="GO:0044550">
    <property type="term" value="P:secondary metabolite biosynthetic process"/>
    <property type="evidence" value="ECO:0007669"/>
    <property type="project" value="TreeGrafter"/>
</dbReference>
<dbReference type="EMBL" id="PVTD01000002">
    <property type="protein sequence ID" value="PRY25163.1"/>
    <property type="molecule type" value="Genomic_DNA"/>
</dbReference>
<dbReference type="Pfam" id="PF00975">
    <property type="entry name" value="Thioesterase"/>
    <property type="match status" value="1"/>
</dbReference>
<comment type="cofactor">
    <cofactor evidence="1">
        <name>pantetheine 4'-phosphate</name>
        <dbReference type="ChEBI" id="CHEBI:47942"/>
    </cofactor>
</comment>
<dbReference type="InterPro" id="IPR006162">
    <property type="entry name" value="Ppantetheine_attach_site"/>
</dbReference>
<dbReference type="GO" id="GO:0003824">
    <property type="term" value="F:catalytic activity"/>
    <property type="evidence" value="ECO:0007669"/>
    <property type="project" value="InterPro"/>
</dbReference>
<dbReference type="SUPFAM" id="SSF47336">
    <property type="entry name" value="ACP-like"/>
    <property type="match status" value="1"/>
</dbReference>
<dbReference type="SUPFAM" id="SSF56801">
    <property type="entry name" value="Acetyl-CoA synthetase-like"/>
    <property type="match status" value="1"/>
</dbReference>
<dbReference type="InterPro" id="IPR045851">
    <property type="entry name" value="AMP-bd_C_sf"/>
</dbReference>
<dbReference type="InterPro" id="IPR020806">
    <property type="entry name" value="PKS_PP-bd"/>
</dbReference>
<dbReference type="GO" id="GO:0031177">
    <property type="term" value="F:phosphopantetheine binding"/>
    <property type="evidence" value="ECO:0007669"/>
    <property type="project" value="InterPro"/>
</dbReference>
<protein>
    <submittedName>
        <fullName evidence="5">Phosphopantetheine binding protein</fullName>
    </submittedName>
</protein>
<dbReference type="SUPFAM" id="SSF52777">
    <property type="entry name" value="CoA-dependent acyltransferases"/>
    <property type="match status" value="2"/>
</dbReference>
<accession>A0A2T0RVT3</accession>
<dbReference type="InterPro" id="IPR023213">
    <property type="entry name" value="CAT-like_dom_sf"/>
</dbReference>
<dbReference type="InterPro" id="IPR036736">
    <property type="entry name" value="ACP-like_sf"/>
</dbReference>
<dbReference type="SMART" id="SM00823">
    <property type="entry name" value="PKS_PP"/>
    <property type="match status" value="1"/>
</dbReference>
<dbReference type="GO" id="GO:0005737">
    <property type="term" value="C:cytoplasm"/>
    <property type="evidence" value="ECO:0007669"/>
    <property type="project" value="TreeGrafter"/>
</dbReference>
<dbReference type="RefSeq" id="WP_106204090.1">
    <property type="nucleotide sequence ID" value="NZ_PVTD01000002.1"/>
</dbReference>
<reference evidence="5 6" key="1">
    <citation type="submission" date="2018-03" db="EMBL/GenBank/DDBJ databases">
        <title>Genomic Encyclopedia of Archaeal and Bacterial Type Strains, Phase II (KMG-II): from individual species to whole genera.</title>
        <authorList>
            <person name="Goeker M."/>
        </authorList>
    </citation>
    <scope>NUCLEOTIDE SEQUENCE [LARGE SCALE GENOMIC DNA]</scope>
    <source>
        <strain evidence="5 6">DSM 29328</strain>
    </source>
</reference>
<dbReference type="CDD" id="cd19531">
    <property type="entry name" value="LCL_NRPS-like"/>
    <property type="match status" value="1"/>
</dbReference>
<keyword evidence="3" id="KW-0597">Phosphoprotein</keyword>
<dbReference type="PANTHER" id="PTHR45527:SF1">
    <property type="entry name" value="FATTY ACID SYNTHASE"/>
    <property type="match status" value="1"/>
</dbReference>
<evidence type="ECO:0000256" key="1">
    <source>
        <dbReference type="ARBA" id="ARBA00001957"/>
    </source>
</evidence>
<keyword evidence="2" id="KW-0596">Phosphopantetheine</keyword>
<dbReference type="InterPro" id="IPR001031">
    <property type="entry name" value="Thioesterase"/>
</dbReference>
<dbReference type="Proteomes" id="UP000239480">
    <property type="component" value="Unassembled WGS sequence"/>
</dbReference>
<dbReference type="SUPFAM" id="SSF53474">
    <property type="entry name" value="alpha/beta-Hydrolases"/>
    <property type="match status" value="1"/>
</dbReference>
<feature type="domain" description="Carrier" evidence="4">
    <location>
        <begin position="562"/>
        <end position="637"/>
    </location>
</feature>
<evidence type="ECO:0000256" key="2">
    <source>
        <dbReference type="ARBA" id="ARBA00022450"/>
    </source>
</evidence>
<evidence type="ECO:0000259" key="4">
    <source>
        <dbReference type="PROSITE" id="PS50075"/>
    </source>
</evidence>
<evidence type="ECO:0000256" key="3">
    <source>
        <dbReference type="ARBA" id="ARBA00022553"/>
    </source>
</evidence>
<evidence type="ECO:0000313" key="5">
    <source>
        <dbReference type="EMBL" id="PRY25163.1"/>
    </source>
</evidence>
<dbReference type="PROSITE" id="PS50075">
    <property type="entry name" value="CARRIER"/>
    <property type="match status" value="1"/>
</dbReference>
<sequence length="922" mass="102282">MSDRPVEHPADSVVFEAPVTTTQQRCWFLDQIRPGNTALNIAVRWEIRGRFASTNLERAFQHVFDRHEMLRTRFVDRDGEPIQQVVDRVRFHLGELDLRTTPEADRMARIDAIALEEGGRPFDLSQPGLLRATLVRYETERAILLITAHQSAFDGYSIGVLGHEVGTAMQAYEEGRTPELPRLALQYGDYALWQRDYLDSGVQQEEGDWWAEILRDAPYFEITPDKPRPAQQVPSVGLVQVDLPPDFRERLEDRARAEGVTAFTFGTAVASAFLHRLSGEAEVLMGTQVAGRLDVDLEPLIGVFINNLVLRLPTAPETTLSEQVGAARQVVEGAIAHQSLPFNKLVERLNPPRDASRNPIISTNFNMMSVFLQGRSYGDFELVSVPSHVPGSVYDLQSVLIGRPGGWRLAVEYQTELFEEETARRMLDMLLETFLVALDKPDVTLGALPCDPRLLNRGTAQCGAVHAVEASLSEHPMVHEVAAVQGRGGVWAFVVPRNTGALPLDQLPGRLMEHLVAADLPEPAAGVSILAELPRNSKGGVNRSVLRPLAVPAPVQPLPVPATDPQVEDRLGAFWKDILSLREIPRQATFFDLGGHSLLAVRLLTRIRQEWGIALGIADIYENATLPALAGVISRHHSSAPEGDADDWRILRLIRGGGAAPLISINNAAMILSTSKAMEAKRPTTCVRLFDGTRGIDQVPRSFEEIAAEYARVIRKAQPEGPYLLFGVCVHGNIALEAARHLKAAGAEILGVVVKDVWEPGFAATLHANRGARWQNKRHALRMKLRMVRDGTMSMSAMLGSYRIVRATGVLQAAKTLGLIDRVRWSDLEEEQESFLRYISAARDRYRPRPLDLPVLHVVTDITPQGGHFPPSIGWENVVTGPLRTVTLTEVIDHKDKRIGVEDLAREIDRFVADRERDLGRR</sequence>
<gene>
    <name evidence="5" type="ORF">CLV78_102340</name>
</gene>
<keyword evidence="6" id="KW-1185">Reference proteome</keyword>
<dbReference type="Gene3D" id="3.30.559.10">
    <property type="entry name" value="Chloramphenicol acetyltransferase-like domain"/>
    <property type="match status" value="1"/>
</dbReference>